<dbReference type="SUPFAM" id="SSF51338">
    <property type="entry name" value="Composite domain of metallo-dependent hydrolases"/>
    <property type="match status" value="1"/>
</dbReference>
<keyword evidence="3" id="KW-0479">Metal-binding</keyword>
<dbReference type="PANTHER" id="PTHR11647:SF1">
    <property type="entry name" value="COLLAPSIN RESPONSE MEDIATOR PROTEIN"/>
    <property type="match status" value="1"/>
</dbReference>
<dbReference type="InterPro" id="IPR011059">
    <property type="entry name" value="Metal-dep_hydrolase_composite"/>
</dbReference>
<comment type="PTM">
    <text evidence="7">Carbamylation allows a single lysine to coordinate two divalent metal cations.</text>
</comment>
<feature type="modified residue" description="N6-carboxylysine" evidence="7">
    <location>
        <position position="222"/>
    </location>
</feature>
<keyword evidence="8" id="KW-0732">Signal</keyword>
<evidence type="ECO:0000256" key="4">
    <source>
        <dbReference type="ARBA" id="ARBA00022801"/>
    </source>
</evidence>
<dbReference type="NCBIfam" id="TIGR02033">
    <property type="entry name" value="D-hydantoinase"/>
    <property type="match status" value="1"/>
</dbReference>
<reference evidence="10" key="2">
    <citation type="submission" date="2021-12" db="EMBL/GenBank/DDBJ databases">
        <title>Resequencing data analysis of finger millet.</title>
        <authorList>
            <person name="Hatakeyama M."/>
            <person name="Aluri S."/>
            <person name="Balachadran M.T."/>
            <person name="Sivarajan S.R."/>
            <person name="Poveda L."/>
            <person name="Shimizu-Inatsugi R."/>
            <person name="Schlapbach R."/>
            <person name="Sreeman S.M."/>
            <person name="Shimizu K.K."/>
        </authorList>
    </citation>
    <scope>NUCLEOTIDE SEQUENCE</scope>
</reference>
<dbReference type="GO" id="GO:0006208">
    <property type="term" value="P:pyrimidine nucleobase catabolic process"/>
    <property type="evidence" value="ECO:0007669"/>
    <property type="project" value="TreeGrafter"/>
</dbReference>
<dbReference type="SUPFAM" id="SSF51556">
    <property type="entry name" value="Metallo-dependent hydrolases"/>
    <property type="match status" value="1"/>
</dbReference>
<evidence type="ECO:0000256" key="7">
    <source>
        <dbReference type="PIRSR" id="PIRSR611778-50"/>
    </source>
</evidence>
<reference evidence="10" key="1">
    <citation type="journal article" date="2018" name="DNA Res.">
        <title>Multiple hybrid de novo genome assembly of finger millet, an orphan allotetraploid crop.</title>
        <authorList>
            <person name="Hatakeyama M."/>
            <person name="Aluri S."/>
            <person name="Balachadran M.T."/>
            <person name="Sivarajan S.R."/>
            <person name="Patrignani A."/>
            <person name="Gruter S."/>
            <person name="Poveda L."/>
            <person name="Shimizu-Inatsugi R."/>
            <person name="Baeten J."/>
            <person name="Francoijs K.J."/>
            <person name="Nataraja K.N."/>
            <person name="Reddy Y.A.N."/>
            <person name="Phadnis S."/>
            <person name="Ravikumar R.L."/>
            <person name="Schlapbach R."/>
            <person name="Sreeman S.M."/>
            <person name="Shimizu K.K."/>
        </authorList>
    </citation>
    <scope>NUCLEOTIDE SEQUENCE</scope>
</reference>
<dbReference type="FunFam" id="3.20.20.140:FF:000076">
    <property type="entry name" value="Dihydropyrimidinase like 2"/>
    <property type="match status" value="1"/>
</dbReference>
<evidence type="ECO:0000256" key="6">
    <source>
        <dbReference type="ARBA" id="ARBA00039113"/>
    </source>
</evidence>
<comment type="caution">
    <text evidence="10">The sequence shown here is derived from an EMBL/GenBank/DDBJ whole genome shotgun (WGS) entry which is preliminary data.</text>
</comment>
<keyword evidence="4" id="KW-0378">Hydrolase</keyword>
<evidence type="ECO:0000256" key="3">
    <source>
        <dbReference type="ARBA" id="ARBA00022723"/>
    </source>
</evidence>
<protein>
    <recommendedName>
        <fullName evidence="6">dihydropyrimidinase</fullName>
        <ecNumber evidence="6">3.5.2.2</ecNumber>
    </recommendedName>
</protein>
<dbReference type="GO" id="GO:0046872">
    <property type="term" value="F:metal ion binding"/>
    <property type="evidence" value="ECO:0007669"/>
    <property type="project" value="UniProtKB-KW"/>
</dbReference>
<dbReference type="InterPro" id="IPR006680">
    <property type="entry name" value="Amidohydro-rel"/>
</dbReference>
<evidence type="ECO:0000256" key="5">
    <source>
        <dbReference type="ARBA" id="ARBA00036696"/>
    </source>
</evidence>
<evidence type="ECO:0000256" key="2">
    <source>
        <dbReference type="ARBA" id="ARBA00008829"/>
    </source>
</evidence>
<dbReference type="GO" id="GO:0005829">
    <property type="term" value="C:cytosol"/>
    <property type="evidence" value="ECO:0007669"/>
    <property type="project" value="TreeGrafter"/>
</dbReference>
<evidence type="ECO:0000313" key="10">
    <source>
        <dbReference type="EMBL" id="GJN17404.1"/>
    </source>
</evidence>
<dbReference type="Gene3D" id="2.30.40.10">
    <property type="entry name" value="Urease, subunit C, domain 1"/>
    <property type="match status" value="1"/>
</dbReference>
<dbReference type="Proteomes" id="UP001054889">
    <property type="component" value="Unassembled WGS sequence"/>
</dbReference>
<dbReference type="Pfam" id="PF01979">
    <property type="entry name" value="Amidohydro_1"/>
    <property type="match status" value="1"/>
</dbReference>
<sequence>MATTPCLLVFLLLSSLLAVAASHPGHEVRCDSQPSQVWWSLILTDRVQFLRVSKFCAAAGGDAGGCGGGGDGTRILIKGGTVVNAHRAEEADVYIEDGIVLAVRPNIPVGDDNVRVIDATGKYVMPGGIDPHTHLDMEFMGTVAIDDFFSGHAAALAGGTTMHIDFVIPVNGNLTAGFESYKQKAAKSAMDYGFHMAITKWNDEVAREMEVMVKEHGINSFKFFMAYKGSLMVTDDLLLQGLQKCKSLGALAMVHAENGDAVAEGQQRMIDLGITGPEGHALSRPPILEGEATARAIRLAKFINTPLYVVHVMSIDAMEEITKAKKEGQKVIGEPVVSGLVLDDSLLWDPDFTIASKYVMSPPIREAGHAKHSKLLFRQEFYSVNKSQLIQFSLEYLNPGLEERMHIVWDSMVETGKISVTDYVRVTSTECAKIFNIYPRKGAILEGSDADIIILNPQRSFIMGAHTHHSKSDTNVYEGRKGKGMVEVTISRGRVVWEDGVLNITPGSGRYVRMPPFGYVFDGIDKSDAAYRASLRAPVQRGKAAA</sequence>
<evidence type="ECO:0000256" key="8">
    <source>
        <dbReference type="SAM" id="SignalP"/>
    </source>
</evidence>
<proteinExistence type="inferred from homology"/>
<gene>
    <name evidence="10" type="primary">gb04466</name>
    <name evidence="10" type="ORF">PR202_gb04466</name>
</gene>
<dbReference type="InterPro" id="IPR050378">
    <property type="entry name" value="Metallo-dep_Hydrolases_sf"/>
</dbReference>
<feature type="signal peptide" evidence="8">
    <location>
        <begin position="1"/>
        <end position="21"/>
    </location>
</feature>
<dbReference type="CDD" id="cd01314">
    <property type="entry name" value="D-HYD"/>
    <property type="match status" value="1"/>
</dbReference>
<dbReference type="InterPro" id="IPR011778">
    <property type="entry name" value="Hydantoinase/dihydroPyrase"/>
</dbReference>
<dbReference type="InterPro" id="IPR032466">
    <property type="entry name" value="Metal_Hydrolase"/>
</dbReference>
<comment type="cofactor">
    <cofactor evidence="1">
        <name>Zn(2+)</name>
        <dbReference type="ChEBI" id="CHEBI:29105"/>
    </cofactor>
</comment>
<feature type="chain" id="PRO_5043416757" description="dihydropyrimidinase" evidence="8">
    <location>
        <begin position="22"/>
        <end position="546"/>
    </location>
</feature>
<comment type="similarity">
    <text evidence="2">Belongs to the metallo-dependent hydrolases superfamily. Hydantoinase/dihydropyrimidinase family.</text>
</comment>
<feature type="domain" description="Amidohydrolase-related" evidence="9">
    <location>
        <begin position="123"/>
        <end position="496"/>
    </location>
</feature>
<dbReference type="PANTHER" id="PTHR11647">
    <property type="entry name" value="HYDRANTOINASE/DIHYDROPYRIMIDINASE FAMILY MEMBER"/>
    <property type="match status" value="1"/>
</dbReference>
<dbReference type="AlphaFoldDB" id="A0AAV5E4P3"/>
<dbReference type="EC" id="3.5.2.2" evidence="6"/>
<comment type="catalytic activity">
    <reaction evidence="5">
        <text>5,6-dihydrouracil + H2O = 3-(carbamoylamino)propanoate + H(+)</text>
        <dbReference type="Rhea" id="RHEA:16121"/>
        <dbReference type="ChEBI" id="CHEBI:11892"/>
        <dbReference type="ChEBI" id="CHEBI:15377"/>
        <dbReference type="ChEBI" id="CHEBI:15378"/>
        <dbReference type="ChEBI" id="CHEBI:15901"/>
        <dbReference type="EC" id="3.5.2.2"/>
    </reaction>
</comment>
<keyword evidence="11" id="KW-1185">Reference proteome</keyword>
<dbReference type="EMBL" id="BQKI01000073">
    <property type="protein sequence ID" value="GJN17404.1"/>
    <property type="molecule type" value="Genomic_DNA"/>
</dbReference>
<organism evidence="10 11">
    <name type="scientific">Eleusine coracana subsp. coracana</name>
    <dbReference type="NCBI Taxonomy" id="191504"/>
    <lineage>
        <taxon>Eukaryota</taxon>
        <taxon>Viridiplantae</taxon>
        <taxon>Streptophyta</taxon>
        <taxon>Embryophyta</taxon>
        <taxon>Tracheophyta</taxon>
        <taxon>Spermatophyta</taxon>
        <taxon>Magnoliopsida</taxon>
        <taxon>Liliopsida</taxon>
        <taxon>Poales</taxon>
        <taxon>Poaceae</taxon>
        <taxon>PACMAD clade</taxon>
        <taxon>Chloridoideae</taxon>
        <taxon>Cynodonteae</taxon>
        <taxon>Eleusininae</taxon>
        <taxon>Eleusine</taxon>
    </lineage>
</organism>
<evidence type="ECO:0000313" key="11">
    <source>
        <dbReference type="Proteomes" id="UP001054889"/>
    </source>
</evidence>
<accession>A0AAV5E4P3</accession>
<name>A0AAV5E4P3_ELECO</name>
<evidence type="ECO:0000256" key="1">
    <source>
        <dbReference type="ARBA" id="ARBA00001947"/>
    </source>
</evidence>
<dbReference type="GO" id="GO:0004157">
    <property type="term" value="F:dihydropyrimidinase activity"/>
    <property type="evidence" value="ECO:0007669"/>
    <property type="project" value="UniProtKB-EC"/>
</dbReference>
<dbReference type="Gene3D" id="3.20.20.140">
    <property type="entry name" value="Metal-dependent hydrolases"/>
    <property type="match status" value="1"/>
</dbReference>
<evidence type="ECO:0000259" key="9">
    <source>
        <dbReference type="Pfam" id="PF01979"/>
    </source>
</evidence>